<accession>A0AAD3DKC6</accession>
<keyword evidence="5" id="KW-1185">Reference proteome</keyword>
<gene>
    <name evidence="4" type="ORF">Agub_g4533</name>
</gene>
<evidence type="ECO:0000259" key="3">
    <source>
        <dbReference type="PROSITE" id="PS51783"/>
    </source>
</evidence>
<dbReference type="EMBL" id="BMAR01000005">
    <property type="protein sequence ID" value="GFR43450.1"/>
    <property type="molecule type" value="Genomic_DNA"/>
</dbReference>
<feature type="non-terminal residue" evidence="4">
    <location>
        <position position="1"/>
    </location>
</feature>
<evidence type="ECO:0000313" key="4">
    <source>
        <dbReference type="EMBL" id="GFR43450.1"/>
    </source>
</evidence>
<dbReference type="InterPro" id="IPR023362">
    <property type="entry name" value="PH-BEACH_dom"/>
</dbReference>
<dbReference type="InterPro" id="IPR050865">
    <property type="entry name" value="BEACH_Domain"/>
</dbReference>
<feature type="domain" description="BEACH" evidence="2">
    <location>
        <begin position="440"/>
        <end position="532"/>
    </location>
</feature>
<dbReference type="Gene3D" id="1.10.1540.10">
    <property type="entry name" value="BEACH domain"/>
    <property type="match status" value="1"/>
</dbReference>
<dbReference type="Pfam" id="PF25400">
    <property type="entry name" value="PH_FAN"/>
    <property type="match status" value="1"/>
</dbReference>
<dbReference type="PROSITE" id="PS51783">
    <property type="entry name" value="PH_BEACH"/>
    <property type="match status" value="1"/>
</dbReference>
<evidence type="ECO:0000259" key="2">
    <source>
        <dbReference type="PROSITE" id="PS50197"/>
    </source>
</evidence>
<dbReference type="PANTHER" id="PTHR13743">
    <property type="entry name" value="BEIGE/BEACH-RELATED"/>
    <property type="match status" value="1"/>
</dbReference>
<dbReference type="Pfam" id="PF02138">
    <property type="entry name" value="Beach"/>
    <property type="match status" value="1"/>
</dbReference>
<feature type="region of interest" description="Disordered" evidence="1">
    <location>
        <begin position="382"/>
        <end position="423"/>
    </location>
</feature>
<feature type="region of interest" description="Disordered" evidence="1">
    <location>
        <begin position="313"/>
        <end position="339"/>
    </location>
</feature>
<feature type="domain" description="BEACH-type PH" evidence="3">
    <location>
        <begin position="235"/>
        <end position="379"/>
    </location>
</feature>
<dbReference type="Proteomes" id="UP001054857">
    <property type="component" value="Unassembled WGS sequence"/>
</dbReference>
<feature type="compositionally biased region" description="Gly residues" evidence="1">
    <location>
        <begin position="400"/>
        <end position="415"/>
    </location>
</feature>
<dbReference type="InterPro" id="IPR000409">
    <property type="entry name" value="BEACH_dom"/>
</dbReference>
<dbReference type="InterPro" id="IPR057496">
    <property type="entry name" value="FAN-like_PH"/>
</dbReference>
<feature type="compositionally biased region" description="Basic residues" evidence="1">
    <location>
        <begin position="313"/>
        <end position="329"/>
    </location>
</feature>
<sequence length="532" mass="57726">MWGGRAVRARRFSLLLLEEEEDYVQDWVVHAAWPAERVSGNWQRSPLLPGRLRLATRSLFFEPDDTRIPIARIPFAAVTSLTNGPPAATVAADLSAAAGGSGGSLRHHQAPTTMRRGGGSASTSTAAASGGGGPSLVIDTREVVLMRANMEEVPYTFIRSDGGGNAGAGGGGGGGFPPMRWAFSPCYSPLQPLMSQARELLELNRRPREERNAALEELSRTRLDEVSFDVTRLLDFSERLLWVGPVVALSPLVRERGLLGITPARVYFQPLHNVTGDTPLKSHPLAAIAAVARRRSSLRAIGLELFFLHPPAAHHHQHRHHHHHHKHHQSATQQYEQQYEHQLEQQLAALAAGPLWDAPSAFFAFRSEADREAARHLLTHQPELGRCVPRRSPLPPQPGRGSGAAAGAAGGGGGAAAAPAAAAGGGEGAAVDPLAAHGMLLEAAGPWLRRVTAAWQRGGICNFDYLLYLNFAAGRSFNDLAQWPVFPWVLRNYVSPCLDLHDPANFRDLSKPVGALNPTRLEEFRRRFRDMP</sequence>
<organism evidence="4 5">
    <name type="scientific">Astrephomene gubernaculifera</name>
    <dbReference type="NCBI Taxonomy" id="47775"/>
    <lineage>
        <taxon>Eukaryota</taxon>
        <taxon>Viridiplantae</taxon>
        <taxon>Chlorophyta</taxon>
        <taxon>core chlorophytes</taxon>
        <taxon>Chlorophyceae</taxon>
        <taxon>CS clade</taxon>
        <taxon>Chlamydomonadales</taxon>
        <taxon>Astrephomenaceae</taxon>
        <taxon>Astrephomene</taxon>
    </lineage>
</organism>
<dbReference type="AlphaFoldDB" id="A0AAD3DKC6"/>
<feature type="region of interest" description="Disordered" evidence="1">
    <location>
        <begin position="100"/>
        <end position="134"/>
    </location>
</feature>
<name>A0AAD3DKC6_9CHLO</name>
<dbReference type="PANTHER" id="PTHR13743:SF123">
    <property type="entry name" value="PROTEIN FAN"/>
    <property type="match status" value="1"/>
</dbReference>
<evidence type="ECO:0000313" key="5">
    <source>
        <dbReference type="Proteomes" id="UP001054857"/>
    </source>
</evidence>
<proteinExistence type="predicted"/>
<dbReference type="SUPFAM" id="SSF81837">
    <property type="entry name" value="BEACH domain"/>
    <property type="match status" value="1"/>
</dbReference>
<comment type="caution">
    <text evidence="4">The sequence shown here is derived from an EMBL/GenBank/DDBJ whole genome shotgun (WGS) entry which is preliminary data.</text>
</comment>
<dbReference type="SMART" id="SM01026">
    <property type="entry name" value="Beach"/>
    <property type="match status" value="1"/>
</dbReference>
<dbReference type="PROSITE" id="PS50197">
    <property type="entry name" value="BEACH"/>
    <property type="match status" value="1"/>
</dbReference>
<dbReference type="InterPro" id="IPR036372">
    <property type="entry name" value="BEACH_dom_sf"/>
</dbReference>
<protein>
    <submittedName>
        <fullName evidence="4">Uncharacterized protein</fullName>
    </submittedName>
</protein>
<reference evidence="4 5" key="1">
    <citation type="journal article" date="2021" name="Sci. Rep.">
        <title>Genome sequencing of the multicellular alga Astrephomene provides insights into convergent evolution of germ-soma differentiation.</title>
        <authorList>
            <person name="Yamashita S."/>
            <person name="Yamamoto K."/>
            <person name="Matsuzaki R."/>
            <person name="Suzuki S."/>
            <person name="Yamaguchi H."/>
            <person name="Hirooka S."/>
            <person name="Minakuchi Y."/>
            <person name="Miyagishima S."/>
            <person name="Kawachi M."/>
            <person name="Toyoda A."/>
            <person name="Nozaki H."/>
        </authorList>
    </citation>
    <scope>NUCLEOTIDE SEQUENCE [LARGE SCALE GENOMIC DNA]</scope>
    <source>
        <strain evidence="4 5">NIES-4017</strain>
    </source>
</reference>
<evidence type="ECO:0000256" key="1">
    <source>
        <dbReference type="SAM" id="MobiDB-lite"/>
    </source>
</evidence>